<comment type="pathway">
    <text evidence="2">Secondary metabolite biosynthesis.</text>
</comment>
<evidence type="ECO:0000256" key="8">
    <source>
        <dbReference type="ARBA" id="ARBA00023033"/>
    </source>
</evidence>
<reference evidence="9 10" key="1">
    <citation type="submission" date="2024-02" db="EMBL/GenBank/DDBJ databases">
        <title>A draft genome for the cacao thread blight pathogen Marasmius crinis-equi.</title>
        <authorList>
            <person name="Cohen S.P."/>
            <person name="Baruah I.K."/>
            <person name="Amoako-Attah I."/>
            <person name="Bukari Y."/>
            <person name="Meinhardt L.W."/>
            <person name="Bailey B.A."/>
        </authorList>
    </citation>
    <scope>NUCLEOTIDE SEQUENCE [LARGE SCALE GENOMIC DNA]</scope>
    <source>
        <strain evidence="9 10">GH-76</strain>
    </source>
</reference>
<gene>
    <name evidence="9" type="ORF">V5O48_004453</name>
</gene>
<dbReference type="SUPFAM" id="SSF48264">
    <property type="entry name" value="Cytochrome P450"/>
    <property type="match status" value="1"/>
</dbReference>
<dbReference type="EMBL" id="JBAHYK010000151">
    <property type="protein sequence ID" value="KAL0577512.1"/>
    <property type="molecule type" value="Genomic_DNA"/>
</dbReference>
<keyword evidence="8" id="KW-0503">Monooxygenase</keyword>
<evidence type="ECO:0000256" key="7">
    <source>
        <dbReference type="ARBA" id="ARBA00023004"/>
    </source>
</evidence>
<proteinExistence type="inferred from homology"/>
<comment type="similarity">
    <text evidence="3">Belongs to the cytochrome P450 family.</text>
</comment>
<evidence type="ECO:0008006" key="11">
    <source>
        <dbReference type="Google" id="ProtNLM"/>
    </source>
</evidence>
<evidence type="ECO:0000313" key="9">
    <source>
        <dbReference type="EMBL" id="KAL0577512.1"/>
    </source>
</evidence>
<feature type="non-terminal residue" evidence="9">
    <location>
        <position position="391"/>
    </location>
</feature>
<sequence length="391" mass="43819">MEYYLAPLAVIVSLCCFLTLRALKQRHLPPGPPGYPIIGNIFDVENHSEWTQLTGIVADSDIISLNMAGNPVIVLNSLEAAQDLLEKRSAIYSDRSTVADKNVRSGMSYHFGFMRYDEQWKEHRKLFKQEFQPPMLEDHKPCILRAIRKMLTRLLESPEEYDHHLRHMNGMIVLSTAYGIEVQNDNDPYVAMGEKTLQTMARTGNSTEYLVEYLPILKYLPEWFPGGKFKRLANEWSKSVRALPRKPMDAVHKNMANGAAKPCVATRVLGAMDLESGKPDLHQSTVLQNVLGSMYAASTDTTVSALESFILGMLRNPESQKKAQEAVDKVVGHDQLPDLSHIGSIPYVEAVVKETLRWNPVTPLAVPHRVLVDDDYRGYHIPAGAVVVGNA</sequence>
<protein>
    <recommendedName>
        <fullName evidence="11">Cytochrome P450</fullName>
    </recommendedName>
</protein>
<dbReference type="PANTHER" id="PTHR46300">
    <property type="entry name" value="P450, PUTATIVE (EUROFUNG)-RELATED-RELATED"/>
    <property type="match status" value="1"/>
</dbReference>
<evidence type="ECO:0000256" key="5">
    <source>
        <dbReference type="ARBA" id="ARBA00022723"/>
    </source>
</evidence>
<evidence type="ECO:0000256" key="3">
    <source>
        <dbReference type="ARBA" id="ARBA00010617"/>
    </source>
</evidence>
<accession>A0ABR3FPY4</accession>
<comment type="caution">
    <text evidence="9">The sequence shown here is derived from an EMBL/GenBank/DDBJ whole genome shotgun (WGS) entry which is preliminary data.</text>
</comment>
<keyword evidence="5" id="KW-0479">Metal-binding</keyword>
<evidence type="ECO:0000256" key="1">
    <source>
        <dbReference type="ARBA" id="ARBA00001971"/>
    </source>
</evidence>
<dbReference type="Pfam" id="PF00067">
    <property type="entry name" value="p450"/>
    <property type="match status" value="1"/>
</dbReference>
<keyword evidence="10" id="KW-1185">Reference proteome</keyword>
<dbReference type="InterPro" id="IPR001128">
    <property type="entry name" value="Cyt_P450"/>
</dbReference>
<evidence type="ECO:0000256" key="2">
    <source>
        <dbReference type="ARBA" id="ARBA00005179"/>
    </source>
</evidence>
<dbReference type="PANTHER" id="PTHR46300:SF7">
    <property type="entry name" value="P450, PUTATIVE (EUROFUNG)-RELATED"/>
    <property type="match status" value="1"/>
</dbReference>
<dbReference type="InterPro" id="IPR002401">
    <property type="entry name" value="Cyt_P450_E_grp-I"/>
</dbReference>
<dbReference type="InterPro" id="IPR050364">
    <property type="entry name" value="Cytochrome_P450_fung"/>
</dbReference>
<keyword evidence="4" id="KW-0349">Heme</keyword>
<dbReference type="PRINTS" id="PR00463">
    <property type="entry name" value="EP450I"/>
</dbReference>
<comment type="cofactor">
    <cofactor evidence="1">
        <name>heme</name>
        <dbReference type="ChEBI" id="CHEBI:30413"/>
    </cofactor>
</comment>
<name>A0ABR3FPY4_9AGAR</name>
<dbReference type="Proteomes" id="UP001465976">
    <property type="component" value="Unassembled WGS sequence"/>
</dbReference>
<organism evidence="9 10">
    <name type="scientific">Marasmius crinis-equi</name>
    <dbReference type="NCBI Taxonomy" id="585013"/>
    <lineage>
        <taxon>Eukaryota</taxon>
        <taxon>Fungi</taxon>
        <taxon>Dikarya</taxon>
        <taxon>Basidiomycota</taxon>
        <taxon>Agaricomycotina</taxon>
        <taxon>Agaricomycetes</taxon>
        <taxon>Agaricomycetidae</taxon>
        <taxon>Agaricales</taxon>
        <taxon>Marasmiineae</taxon>
        <taxon>Marasmiaceae</taxon>
        <taxon>Marasmius</taxon>
    </lineage>
</organism>
<evidence type="ECO:0000256" key="6">
    <source>
        <dbReference type="ARBA" id="ARBA00023002"/>
    </source>
</evidence>
<evidence type="ECO:0000313" key="10">
    <source>
        <dbReference type="Proteomes" id="UP001465976"/>
    </source>
</evidence>
<keyword evidence="6" id="KW-0560">Oxidoreductase</keyword>
<keyword evidence="7" id="KW-0408">Iron</keyword>
<dbReference type="InterPro" id="IPR036396">
    <property type="entry name" value="Cyt_P450_sf"/>
</dbReference>
<dbReference type="CDD" id="cd11065">
    <property type="entry name" value="CYP64-like"/>
    <property type="match status" value="1"/>
</dbReference>
<evidence type="ECO:0000256" key="4">
    <source>
        <dbReference type="ARBA" id="ARBA00022617"/>
    </source>
</evidence>
<dbReference type="Gene3D" id="1.10.630.10">
    <property type="entry name" value="Cytochrome P450"/>
    <property type="match status" value="1"/>
</dbReference>